<dbReference type="Pfam" id="PF09580">
    <property type="entry name" value="Spore_YhcN_YlaJ"/>
    <property type="match status" value="1"/>
</dbReference>
<dbReference type="Proteomes" id="UP000009226">
    <property type="component" value="Chromosome"/>
</dbReference>
<dbReference type="EMBL" id="CP002736">
    <property type="protein sequence ID" value="AEF95112.1"/>
    <property type="molecule type" value="Genomic_DNA"/>
</dbReference>
<evidence type="ECO:0000256" key="1">
    <source>
        <dbReference type="SAM" id="MobiDB-lite"/>
    </source>
</evidence>
<keyword evidence="4" id="KW-1185">Reference proteome</keyword>
<dbReference type="eggNOG" id="ENOG5030RSQ">
    <property type="taxonomic scope" value="Bacteria"/>
</dbReference>
<dbReference type="AlphaFoldDB" id="F6B381"/>
<accession>F6B381</accession>
<dbReference type="STRING" id="868595.Desca_2277"/>
<reference evidence="3 4" key="1">
    <citation type="submission" date="2011-05" db="EMBL/GenBank/DDBJ databases">
        <title>Complete sequence of Desulfotomaculum carboxydivorans CO-1-SRB.</title>
        <authorList>
            <consortium name="US DOE Joint Genome Institute"/>
            <person name="Lucas S."/>
            <person name="Han J."/>
            <person name="Lapidus A."/>
            <person name="Cheng J.-F."/>
            <person name="Goodwin L."/>
            <person name="Pitluck S."/>
            <person name="Peters L."/>
            <person name="Mikhailova N."/>
            <person name="Lu M."/>
            <person name="Han C."/>
            <person name="Tapia R."/>
            <person name="Land M."/>
            <person name="Hauser L."/>
            <person name="Kyrpides N."/>
            <person name="Ivanova N."/>
            <person name="Pagani I."/>
            <person name="Stams A."/>
            <person name="Plugge C."/>
            <person name="Muyzer G."/>
            <person name="Kuever J."/>
            <person name="Parshina S."/>
            <person name="Ivanova A."/>
            <person name="Nazina T."/>
            <person name="Woyke T."/>
        </authorList>
    </citation>
    <scope>NUCLEOTIDE SEQUENCE [LARGE SCALE GENOMIC DNA]</scope>
    <source>
        <strain evidence="4">DSM 14880 / VKM B-2319 / CO-1-SRB</strain>
    </source>
</reference>
<dbReference type="InterPro" id="IPR014247">
    <property type="entry name" value="Spore_lipoprot_YhcN/YlaJ"/>
</dbReference>
<sequence length="169" mass="18142" precursor="true">MATSKKLLFLPLTLLLGASLVLGGCQAAKKPEPKNTGNIPSPTSQTNPNTQKATNPNQAYPRHIADKVVNEANKVQGVRGSAAVVSGKNVYLGLDLNANLEKSKSAQVEKNVLNRVKKLVPGYTVTVTSDVDIVTRIKRVSQGIAQGKTIASFNKELQEISNRLKPRSK</sequence>
<dbReference type="RefSeq" id="WP_003541842.1">
    <property type="nucleotide sequence ID" value="NC_015565.1"/>
</dbReference>
<proteinExistence type="predicted"/>
<feature type="chain" id="PRO_5003331870" evidence="2">
    <location>
        <begin position="28"/>
        <end position="169"/>
    </location>
</feature>
<evidence type="ECO:0000313" key="4">
    <source>
        <dbReference type="Proteomes" id="UP000009226"/>
    </source>
</evidence>
<dbReference type="GO" id="GO:0030435">
    <property type="term" value="P:sporulation resulting in formation of a cellular spore"/>
    <property type="evidence" value="ECO:0007669"/>
    <property type="project" value="InterPro"/>
</dbReference>
<gene>
    <name evidence="3" type="ordered locus">Desca_2277</name>
</gene>
<feature type="compositionally biased region" description="Polar residues" evidence="1">
    <location>
        <begin position="35"/>
        <end position="56"/>
    </location>
</feature>
<feature type="signal peptide" evidence="2">
    <location>
        <begin position="1"/>
        <end position="27"/>
    </location>
</feature>
<dbReference type="KEGG" id="dca:Desca_2277"/>
<dbReference type="InterPro" id="IPR019076">
    <property type="entry name" value="Spore_lipoprot_YhcN/YlaJ-like"/>
</dbReference>
<organism evidence="3 4">
    <name type="scientific">Desulfotomaculum nigrificans (strain DSM 14880 / VKM B-2319 / CO-1-SRB)</name>
    <name type="common">Desulfotomaculum carboxydivorans</name>
    <dbReference type="NCBI Taxonomy" id="868595"/>
    <lineage>
        <taxon>Bacteria</taxon>
        <taxon>Bacillati</taxon>
        <taxon>Bacillota</taxon>
        <taxon>Clostridia</taxon>
        <taxon>Eubacteriales</taxon>
        <taxon>Desulfotomaculaceae</taxon>
        <taxon>Desulfotomaculum</taxon>
    </lineage>
</organism>
<name>F6B381_DESCC</name>
<keyword evidence="3" id="KW-0449">Lipoprotein</keyword>
<protein>
    <submittedName>
        <fullName evidence="3">Sporulation lipoprotein, YhcN/YlaJ family</fullName>
    </submittedName>
</protein>
<keyword evidence="2" id="KW-0732">Signal</keyword>
<dbReference type="NCBIfam" id="TIGR02898">
    <property type="entry name" value="spore_YhcN_YlaJ"/>
    <property type="match status" value="1"/>
</dbReference>
<evidence type="ECO:0000313" key="3">
    <source>
        <dbReference type="EMBL" id="AEF95112.1"/>
    </source>
</evidence>
<evidence type="ECO:0000256" key="2">
    <source>
        <dbReference type="SAM" id="SignalP"/>
    </source>
</evidence>
<feature type="region of interest" description="Disordered" evidence="1">
    <location>
        <begin position="29"/>
        <end position="56"/>
    </location>
</feature>
<dbReference type="PROSITE" id="PS51257">
    <property type="entry name" value="PROKAR_LIPOPROTEIN"/>
    <property type="match status" value="1"/>
</dbReference>
<dbReference type="HOGENOM" id="CLU_077663_2_1_9"/>